<keyword evidence="1" id="KW-0472">Membrane</keyword>
<keyword evidence="1" id="KW-0812">Transmembrane</keyword>
<gene>
    <name evidence="2" type="ORF">SCY_0407</name>
</gene>
<reference evidence="2 3" key="1">
    <citation type="journal article" date="2007" name="Proc. Natl. Acad. Sci. U.S.A.">
        <title>Genome sequencing and comparative analysis of Saccharomyces cerevisiae strain YJM789.</title>
        <authorList>
            <person name="Wei W."/>
            <person name="McCusker J.H."/>
            <person name="Hyman R.W."/>
            <person name="Jones T."/>
            <person name="Ning Y."/>
            <person name="Cao Z."/>
            <person name="Gu Z."/>
            <person name="Bruno D."/>
            <person name="Miranda M."/>
            <person name="Nguyen M."/>
            <person name="Wilhelmy J."/>
            <person name="Komp C."/>
            <person name="Tamse R."/>
            <person name="Wang X."/>
            <person name="Jia P."/>
            <person name="Luedi P."/>
            <person name="Oefner P.J."/>
            <person name="David L."/>
            <person name="Dietrich F.S."/>
            <person name="Li Y."/>
            <person name="Davis R.W."/>
            <person name="Steinmetz L.M."/>
        </authorList>
    </citation>
    <scope>NUCLEOTIDE SEQUENCE [LARGE SCALE GENOMIC DNA]</scope>
    <source>
        <strain evidence="2 3">YJM789</strain>
    </source>
</reference>
<keyword evidence="1" id="KW-1133">Transmembrane helix</keyword>
<protein>
    <submittedName>
        <fullName evidence="2">Conserved protein</fullName>
    </submittedName>
</protein>
<organism evidence="2 3">
    <name type="scientific">Saccharomyces cerevisiae (strain YJM789)</name>
    <name type="common">Baker's yeast</name>
    <dbReference type="NCBI Taxonomy" id="307796"/>
    <lineage>
        <taxon>Eukaryota</taxon>
        <taxon>Fungi</taxon>
        <taxon>Dikarya</taxon>
        <taxon>Ascomycota</taxon>
        <taxon>Saccharomycotina</taxon>
        <taxon>Saccharomycetes</taxon>
        <taxon>Saccharomycetales</taxon>
        <taxon>Saccharomycetaceae</taxon>
        <taxon>Saccharomyces</taxon>
    </lineage>
</organism>
<evidence type="ECO:0000256" key="1">
    <source>
        <dbReference type="SAM" id="Phobius"/>
    </source>
</evidence>
<proteinExistence type="predicted"/>
<evidence type="ECO:0000313" key="3">
    <source>
        <dbReference type="Proteomes" id="UP000007060"/>
    </source>
</evidence>
<dbReference type="EMBL" id="AAFW02000011">
    <property type="protein sequence ID" value="EDN64806.1"/>
    <property type="molecule type" value="Genomic_DNA"/>
</dbReference>
<dbReference type="Proteomes" id="UP000007060">
    <property type="component" value="Unassembled WGS sequence"/>
</dbReference>
<dbReference type="HOGENOM" id="CLU_3144075_0_0_1"/>
<comment type="caution">
    <text evidence="2">The sequence shown here is derived from an EMBL/GenBank/DDBJ whole genome shotgun (WGS) entry which is preliminary data.</text>
</comment>
<dbReference type="AlphaFoldDB" id="A6ZLD7"/>
<evidence type="ECO:0000313" key="2">
    <source>
        <dbReference type="EMBL" id="EDN64806.1"/>
    </source>
</evidence>
<name>A6ZLD7_YEAS7</name>
<sequence length="49" mass="6221">MSRVYIYPLTVFYFLAIEMSVFCYYNWFYRRNFPYLFRPIFPFLIVLIS</sequence>
<accession>A6ZLD7</accession>
<feature type="transmembrane region" description="Helical" evidence="1">
    <location>
        <begin position="6"/>
        <end position="28"/>
    </location>
</feature>